<feature type="compositionally biased region" description="Polar residues" evidence="1">
    <location>
        <begin position="436"/>
        <end position="464"/>
    </location>
</feature>
<protein>
    <submittedName>
        <fullName evidence="2">Uncharacterized protein</fullName>
    </submittedName>
</protein>
<feature type="compositionally biased region" description="Basic and acidic residues" evidence="1">
    <location>
        <begin position="413"/>
        <end position="422"/>
    </location>
</feature>
<reference evidence="2 3" key="1">
    <citation type="journal article" date="2018" name="Front. Microbiol.">
        <title>Genome-Wide Analysis of Corynespora cassiicola Leaf Fall Disease Putative Effectors.</title>
        <authorList>
            <person name="Lopez D."/>
            <person name="Ribeiro S."/>
            <person name="Label P."/>
            <person name="Fumanal B."/>
            <person name="Venisse J.S."/>
            <person name="Kohler A."/>
            <person name="de Oliveira R.R."/>
            <person name="Labutti K."/>
            <person name="Lipzen A."/>
            <person name="Lail K."/>
            <person name="Bauer D."/>
            <person name="Ohm R.A."/>
            <person name="Barry K.W."/>
            <person name="Spatafora J."/>
            <person name="Grigoriev I.V."/>
            <person name="Martin F.M."/>
            <person name="Pujade-Renaud V."/>
        </authorList>
    </citation>
    <scope>NUCLEOTIDE SEQUENCE [LARGE SCALE GENOMIC DNA]</scope>
    <source>
        <strain evidence="2 3">Philippines</strain>
    </source>
</reference>
<feature type="compositionally biased region" description="Basic and acidic residues" evidence="1">
    <location>
        <begin position="202"/>
        <end position="236"/>
    </location>
</feature>
<feature type="compositionally biased region" description="Polar residues" evidence="1">
    <location>
        <begin position="299"/>
        <end position="308"/>
    </location>
</feature>
<evidence type="ECO:0000256" key="1">
    <source>
        <dbReference type="SAM" id="MobiDB-lite"/>
    </source>
</evidence>
<dbReference type="OrthoDB" id="284473at2759"/>
<name>A0A2T2N4D8_CORCC</name>
<evidence type="ECO:0000313" key="2">
    <source>
        <dbReference type="EMBL" id="PSN60315.1"/>
    </source>
</evidence>
<feature type="compositionally biased region" description="Polar residues" evidence="1">
    <location>
        <begin position="401"/>
        <end position="412"/>
    </location>
</feature>
<proteinExistence type="predicted"/>
<evidence type="ECO:0000313" key="3">
    <source>
        <dbReference type="Proteomes" id="UP000240883"/>
    </source>
</evidence>
<feature type="compositionally biased region" description="Pro residues" evidence="1">
    <location>
        <begin position="154"/>
        <end position="166"/>
    </location>
</feature>
<dbReference type="STRING" id="1448308.A0A2T2N4D8"/>
<dbReference type="AlphaFoldDB" id="A0A2T2N4D8"/>
<sequence length="773" mass="84879">MSEPGKPPERAAHPANPKRVRISSEDQEELEKLDDVFARIKKVVPEAPYILSISSLEGYRYKSTYEASAWMMGHLFQHSEEDLQYQTLLFREPYKDCLVLSKGQTEPEPEPEQPKTQPSNPSLLGPKKKISLSAYRSKQANGVITPGSKKVSPALPPTKPNLPPTEPNGVKSAEKPMPPVPAVGKKLEQEKRPFKRPAPEPLHLREKPEKRLREGTPETRPPPPEKLEHADKRDNGDFNINIDTSGPSSSTPHGLPPLLSPVDQPLNNPYGLPAILSPTLPSNVQAELDRMATKRQRAESNASTSSEPKVQLLAAPDPPNEPATGAPPQVTEGPAPSLVVKLRFSKARRADVSRILKLRPGGPEKKDTAKGSPAKGHVKSADVPKAKEPLKATPRRPESAAISNKLASSTVKVSDKRLRTEGTHSAPAIAGKRPKASSSQEGHTTPPGQTALSPPLSSKSSGQKAQVAHATPRKDHKAMAMARATSSDGIDSTPGRYGTTPAGGNQDSKILPPSGPLTGKKQAAEFALLSQTSLKFNQLGRNLKYDAQKMLAEKHGKATKEDERRTAVAYMECILSYMAAYYAHDASQNMRGRPVDVDNTWKTLWPLCNISSRNTKDFLPLDGLRSYLSAVICATICTHMAPRVPRPSTHGSAQDIPHTELVKQHNVLTENFTMLSEYYMRSLRAFQEARVALPFDEMPKAYPKTWAGRETNAKLALEKENISATKLSGPYFLPIQNDTTPLQAARFGLKFLEEYCEKERLPYNIRVNLDRPE</sequence>
<feature type="region of interest" description="Disordered" evidence="1">
    <location>
        <begin position="103"/>
        <end position="337"/>
    </location>
</feature>
<feature type="compositionally biased region" description="Basic and acidic residues" evidence="1">
    <location>
        <begin position="379"/>
        <end position="398"/>
    </location>
</feature>
<dbReference type="EMBL" id="KZ678150">
    <property type="protein sequence ID" value="PSN60315.1"/>
    <property type="molecule type" value="Genomic_DNA"/>
</dbReference>
<accession>A0A2T2N4D8</accession>
<feature type="compositionally biased region" description="Polar residues" evidence="1">
    <location>
        <begin position="241"/>
        <end position="252"/>
    </location>
</feature>
<feature type="compositionally biased region" description="Basic and acidic residues" evidence="1">
    <location>
        <begin position="1"/>
        <end position="12"/>
    </location>
</feature>
<dbReference type="Proteomes" id="UP000240883">
    <property type="component" value="Unassembled WGS sequence"/>
</dbReference>
<feature type="region of interest" description="Disordered" evidence="1">
    <location>
        <begin position="350"/>
        <end position="518"/>
    </location>
</feature>
<keyword evidence="3" id="KW-1185">Reference proteome</keyword>
<feature type="region of interest" description="Disordered" evidence="1">
    <location>
        <begin position="1"/>
        <end position="28"/>
    </location>
</feature>
<feature type="compositionally biased region" description="Basic and acidic residues" evidence="1">
    <location>
        <begin position="287"/>
        <end position="298"/>
    </location>
</feature>
<gene>
    <name evidence="2" type="ORF">BS50DRAFT_215443</name>
</gene>
<organism evidence="2 3">
    <name type="scientific">Corynespora cassiicola Philippines</name>
    <dbReference type="NCBI Taxonomy" id="1448308"/>
    <lineage>
        <taxon>Eukaryota</taxon>
        <taxon>Fungi</taxon>
        <taxon>Dikarya</taxon>
        <taxon>Ascomycota</taxon>
        <taxon>Pezizomycotina</taxon>
        <taxon>Dothideomycetes</taxon>
        <taxon>Pleosporomycetidae</taxon>
        <taxon>Pleosporales</taxon>
        <taxon>Corynesporascaceae</taxon>
        <taxon>Corynespora</taxon>
    </lineage>
</organism>